<evidence type="ECO:0000259" key="12">
    <source>
        <dbReference type="Pfam" id="PF23387"/>
    </source>
</evidence>
<comment type="caution">
    <text evidence="16">The sequence shown here is derived from an EMBL/GenBank/DDBJ whole genome shotgun (WGS) entry which is preliminary data.</text>
</comment>
<feature type="repeat" description="WD" evidence="9">
    <location>
        <begin position="78"/>
        <end position="109"/>
    </location>
</feature>
<feature type="compositionally biased region" description="Gly residues" evidence="10">
    <location>
        <begin position="606"/>
        <end position="616"/>
    </location>
</feature>
<comment type="subcellular location">
    <subcellularLocation>
        <location evidence="1">Cytoplasm</location>
        <location evidence="1">Cytoskeleton</location>
        <location evidence="1">Cilium basal body</location>
    </subcellularLocation>
</comment>
<protein>
    <submittedName>
        <fullName evidence="16">Uncharacterized protein</fullName>
    </submittedName>
</protein>
<feature type="domain" description="IFT121-like TPR repeats" evidence="15">
    <location>
        <begin position="1164"/>
        <end position="1263"/>
    </location>
</feature>
<dbReference type="GO" id="GO:1905515">
    <property type="term" value="P:non-motile cilium assembly"/>
    <property type="evidence" value="ECO:0007669"/>
    <property type="project" value="TreeGrafter"/>
</dbReference>
<dbReference type="InterPro" id="IPR039857">
    <property type="entry name" value="Ift122/121"/>
</dbReference>
<dbReference type="GO" id="GO:0061512">
    <property type="term" value="P:protein localization to cilium"/>
    <property type="evidence" value="ECO:0007669"/>
    <property type="project" value="TreeGrafter"/>
</dbReference>
<evidence type="ECO:0000259" key="11">
    <source>
        <dbReference type="Pfam" id="PF23145"/>
    </source>
</evidence>
<name>A0A388K193_CHABU</name>
<feature type="domain" description="IFT121-like zinc finger" evidence="11">
    <location>
        <begin position="1296"/>
        <end position="1339"/>
    </location>
</feature>
<dbReference type="Gene3D" id="2.130.10.10">
    <property type="entry name" value="YVTN repeat-like/Quinoprotein amine dehydrogenase"/>
    <property type="match status" value="2"/>
</dbReference>
<dbReference type="InterPro" id="IPR056157">
    <property type="entry name" value="TPR_IFT80_172_dom"/>
</dbReference>
<dbReference type="SUPFAM" id="SSF69322">
    <property type="entry name" value="Tricorn protease domain 2"/>
    <property type="match status" value="1"/>
</dbReference>
<feature type="region of interest" description="Disordered" evidence="10">
    <location>
        <begin position="215"/>
        <end position="251"/>
    </location>
</feature>
<dbReference type="InterPro" id="IPR036322">
    <property type="entry name" value="WD40_repeat_dom_sf"/>
</dbReference>
<dbReference type="SUPFAM" id="SSF50978">
    <property type="entry name" value="WD40 repeat-like"/>
    <property type="match status" value="1"/>
</dbReference>
<evidence type="ECO:0000256" key="5">
    <source>
        <dbReference type="ARBA" id="ARBA00022794"/>
    </source>
</evidence>
<feature type="region of interest" description="Disordered" evidence="10">
    <location>
        <begin position="541"/>
        <end position="573"/>
    </location>
</feature>
<feature type="compositionally biased region" description="Polar residues" evidence="10">
    <location>
        <begin position="592"/>
        <end position="602"/>
    </location>
</feature>
<dbReference type="Pfam" id="PF23387">
    <property type="entry name" value="TPR_IFT80_172"/>
    <property type="match status" value="1"/>
</dbReference>
<evidence type="ECO:0000256" key="6">
    <source>
        <dbReference type="ARBA" id="ARBA00023069"/>
    </source>
</evidence>
<dbReference type="PANTHER" id="PTHR12764:SF5">
    <property type="entry name" value="LD29485P"/>
    <property type="match status" value="1"/>
</dbReference>
<keyword evidence="8" id="KW-0966">Cell projection</keyword>
<evidence type="ECO:0000256" key="7">
    <source>
        <dbReference type="ARBA" id="ARBA00023212"/>
    </source>
</evidence>
<gene>
    <name evidence="16" type="ORF">CBR_g39592</name>
</gene>
<evidence type="ECO:0000256" key="9">
    <source>
        <dbReference type="PROSITE-ProRule" id="PRU00221"/>
    </source>
</evidence>
<evidence type="ECO:0000259" key="14">
    <source>
        <dbReference type="Pfam" id="PF24797"/>
    </source>
</evidence>
<dbReference type="InterPro" id="IPR056170">
    <property type="entry name" value="Znf_IFT121-like"/>
</dbReference>
<dbReference type="OrthoDB" id="10260567at2759"/>
<dbReference type="InterPro" id="IPR056159">
    <property type="entry name" value="Beta-prop_IFT121_TULP_N"/>
</dbReference>
<evidence type="ECO:0000256" key="4">
    <source>
        <dbReference type="ARBA" id="ARBA00022737"/>
    </source>
</evidence>
<evidence type="ECO:0000313" key="16">
    <source>
        <dbReference type="EMBL" id="GBG63808.1"/>
    </source>
</evidence>
<evidence type="ECO:0000256" key="8">
    <source>
        <dbReference type="ARBA" id="ARBA00023273"/>
    </source>
</evidence>
<dbReference type="PANTHER" id="PTHR12764">
    <property type="entry name" value="WD REPEAT DOMAIN-RELATED"/>
    <property type="match status" value="1"/>
</dbReference>
<feature type="domain" description="IFT121 second beta-propeller" evidence="13">
    <location>
        <begin position="432"/>
        <end position="800"/>
    </location>
</feature>
<keyword evidence="4" id="KW-0677">Repeat</keyword>
<dbReference type="OMA" id="VWAMCWA"/>
<evidence type="ECO:0000259" key="15">
    <source>
        <dbReference type="Pfam" id="PF25768"/>
    </source>
</evidence>
<keyword evidence="17" id="KW-1185">Reference proteome</keyword>
<evidence type="ECO:0000256" key="2">
    <source>
        <dbReference type="ARBA" id="ARBA00022490"/>
    </source>
</evidence>
<dbReference type="Pfam" id="PF23390">
    <property type="entry name" value="Beta-prop_WDR35_2nd"/>
    <property type="match status" value="1"/>
</dbReference>
<dbReference type="Gramene" id="GBG63808">
    <property type="protein sequence ID" value="GBG63808"/>
    <property type="gene ID" value="CBR_g39592"/>
</dbReference>
<feature type="domain" description="IFT80/172/WDR35 TPR" evidence="12">
    <location>
        <begin position="831"/>
        <end position="922"/>
    </location>
</feature>
<proteinExistence type="predicted"/>
<feature type="domain" description="IFT121/TULP4 N-terminal" evidence="14">
    <location>
        <begin position="1"/>
        <end position="212"/>
    </location>
</feature>
<keyword evidence="2" id="KW-0963">Cytoplasm</keyword>
<dbReference type="InterPro" id="IPR057979">
    <property type="entry name" value="TPR_IFT121"/>
</dbReference>
<dbReference type="Gene3D" id="1.25.40.470">
    <property type="match status" value="2"/>
</dbReference>
<evidence type="ECO:0000256" key="10">
    <source>
        <dbReference type="SAM" id="MobiDB-lite"/>
    </source>
</evidence>
<dbReference type="Pfam" id="PF23145">
    <property type="entry name" value="Zf_2nd_IFT121"/>
    <property type="match status" value="1"/>
</dbReference>
<keyword evidence="3 9" id="KW-0853">WD repeat</keyword>
<dbReference type="Pfam" id="PF24797">
    <property type="entry name" value="Beta-prop_WDR35_TULP_N"/>
    <property type="match status" value="1"/>
</dbReference>
<dbReference type="InterPro" id="IPR057361">
    <property type="entry name" value="TPR_WDR35"/>
</dbReference>
<dbReference type="FunFam" id="1.25.40.470:FF:000004">
    <property type="entry name" value="WD repeat-containing protein 35"/>
    <property type="match status" value="1"/>
</dbReference>
<dbReference type="InterPro" id="IPR001680">
    <property type="entry name" value="WD40_rpt"/>
</dbReference>
<dbReference type="GO" id="GO:0097730">
    <property type="term" value="C:non-motile cilium"/>
    <property type="evidence" value="ECO:0007669"/>
    <property type="project" value="TreeGrafter"/>
</dbReference>
<organism evidence="16 17">
    <name type="scientific">Chara braunii</name>
    <name type="common">Braun's stonewort</name>
    <dbReference type="NCBI Taxonomy" id="69332"/>
    <lineage>
        <taxon>Eukaryota</taxon>
        <taxon>Viridiplantae</taxon>
        <taxon>Streptophyta</taxon>
        <taxon>Charophyceae</taxon>
        <taxon>Charales</taxon>
        <taxon>Characeae</taxon>
        <taxon>Chara</taxon>
    </lineage>
</organism>
<feature type="compositionally biased region" description="Polar residues" evidence="10">
    <location>
        <begin position="554"/>
        <end position="573"/>
    </location>
</feature>
<keyword evidence="6" id="KW-0969">Cilium</keyword>
<dbReference type="SUPFAM" id="SSF48452">
    <property type="entry name" value="TPR-like"/>
    <property type="match status" value="1"/>
</dbReference>
<dbReference type="GO" id="GO:0035721">
    <property type="term" value="P:intraciliary retrograde transport"/>
    <property type="evidence" value="ECO:0007669"/>
    <property type="project" value="TreeGrafter"/>
</dbReference>
<evidence type="ECO:0000256" key="3">
    <source>
        <dbReference type="ARBA" id="ARBA00022574"/>
    </source>
</evidence>
<dbReference type="Proteomes" id="UP000265515">
    <property type="component" value="Unassembled WGS sequence"/>
</dbReference>
<reference evidence="16 17" key="1">
    <citation type="journal article" date="2018" name="Cell">
        <title>The Chara Genome: Secondary Complexity and Implications for Plant Terrestrialization.</title>
        <authorList>
            <person name="Nishiyama T."/>
            <person name="Sakayama H."/>
            <person name="Vries J.D."/>
            <person name="Buschmann H."/>
            <person name="Saint-Marcoux D."/>
            <person name="Ullrich K.K."/>
            <person name="Haas F.B."/>
            <person name="Vanderstraeten L."/>
            <person name="Becker D."/>
            <person name="Lang D."/>
            <person name="Vosolsobe S."/>
            <person name="Rombauts S."/>
            <person name="Wilhelmsson P.K.I."/>
            <person name="Janitza P."/>
            <person name="Kern R."/>
            <person name="Heyl A."/>
            <person name="Rumpler F."/>
            <person name="Villalobos L.I.A.C."/>
            <person name="Clay J.M."/>
            <person name="Skokan R."/>
            <person name="Toyoda A."/>
            <person name="Suzuki Y."/>
            <person name="Kagoshima H."/>
            <person name="Schijlen E."/>
            <person name="Tajeshwar N."/>
            <person name="Catarino B."/>
            <person name="Hetherington A.J."/>
            <person name="Saltykova A."/>
            <person name="Bonnot C."/>
            <person name="Breuninger H."/>
            <person name="Symeonidi A."/>
            <person name="Radhakrishnan G.V."/>
            <person name="Van Nieuwerburgh F."/>
            <person name="Deforce D."/>
            <person name="Chang C."/>
            <person name="Karol K.G."/>
            <person name="Hedrich R."/>
            <person name="Ulvskov P."/>
            <person name="Glockner G."/>
            <person name="Delwiche C.F."/>
            <person name="Petrasek J."/>
            <person name="Van de Peer Y."/>
            <person name="Friml J."/>
            <person name="Beilby M."/>
            <person name="Dolan L."/>
            <person name="Kohara Y."/>
            <person name="Sugano S."/>
            <person name="Fujiyama A."/>
            <person name="Delaux P.-M."/>
            <person name="Quint M."/>
            <person name="TheiBen G."/>
            <person name="Hagemann M."/>
            <person name="Harholt J."/>
            <person name="Dunand C."/>
            <person name="Zachgo S."/>
            <person name="Langdale J."/>
            <person name="Maumus F."/>
            <person name="Straeten D.V.D."/>
            <person name="Gould S.B."/>
            <person name="Rensing S.A."/>
        </authorList>
    </citation>
    <scope>NUCLEOTIDE SEQUENCE [LARGE SCALE GENOMIC DNA]</scope>
    <source>
        <strain evidence="16 17">S276</strain>
    </source>
</reference>
<dbReference type="InterPro" id="IPR011990">
    <property type="entry name" value="TPR-like_helical_dom_sf"/>
</dbReference>
<dbReference type="InterPro" id="IPR015943">
    <property type="entry name" value="WD40/YVTN_repeat-like_dom_sf"/>
</dbReference>
<keyword evidence="5" id="KW-0970">Cilium biogenesis/degradation</keyword>
<dbReference type="InterPro" id="IPR056158">
    <property type="entry name" value="Beta-prop_IFT121_2nd"/>
</dbReference>
<dbReference type="Pfam" id="PF25170">
    <property type="entry name" value="TPR_WDR35"/>
    <property type="match status" value="1"/>
</dbReference>
<evidence type="ECO:0000313" key="17">
    <source>
        <dbReference type="Proteomes" id="UP000265515"/>
    </source>
</evidence>
<sequence>MFVYLSKKIAIPNGVKLRSVAWNSEQGWIACGGDSGLLKVLKLESGPARDAKASGRKGGATAAGGAGAANNLSMNQTLEGHNGAVVVVQWNENYRKLTTSDQYGLIIVWMLHKGMWFEEMINNRNKSVVKDMKWTSDGQKICIVYEDGAVIVGSVDGNRLWGKELPLQLALVEWSPDGRLILFCTLEGECYIFDQNGNQMARLPLLSDSVVEQGRTHNNNTTANNNNSNDNNNNNNENTDEEKNTNYNQNSSSKTAIIGVDWYDGLEGYSDPNSPTLAIGMANGKLQLMRHETDEEPIIVETYMKSTHLKWNSNGTVLAVGGVQTASNGTVLAVGGVVHQTATTATAGTAAAAAAAAPGPGAGPGGGSVGLGSDLKEITVVQFLSNTGTHLRTLRVPGSGISGLSWEGCSLRIALAVDSYIYFANVRPDYKWGWLGTVCAYSFMKLDRAEHCIMFWDTERNETFCKYVKRLIDIKAAGDHCVVSTRGEEPGQYILILCNAIGSPIDSKYLDIEPIHLAISETHVFAASEDIVYTWQYNTAAPTPRPRQRPWTSGLGSTTDNMANSGRNGSTMSDKIMKGYQEEKTFHIDDSSLPSDKQQPAANQRGPGGGGGGGGSEKPSLKSKDPITCICASDKLVMVGRASGVVHRYTLPLLVLENKDKLNCSPQFLSLNCNSSRMAVVDSNGVLTLYDLNYHPEVGGVGVGGGGGGGVTTGSSVGRHLREFERKDVWDLRWASDDEELLAVMEKTRMYIFRGLDPEEPISSSAYICSFDDLRIRAVHLDEVMKQPDQPEKDLVVDFETKSLRDTRQILATVSLQDAYTYVDEHSHPRLWRILAEHALEKLDLVIADKAFVRCQDYHGILFVKGLQILADSAKQKAEVCTYFRRFDEAESIYMDMDRPDLAIELRMRLGDWFRVEKLAQNGAGDDALLALAWTSIGEYYADRQKWPKAAHYFSQAKNTAKLAECLYMLENWQALEKLVPSIPDGSLLLNSLGEKFVSVGMCENAVAAYQKVGEVGVKKAIDCCILLNQWDRAVQLAEAHNFSQIETLLTKYASHLLEKKKPMQAIELYRKAGRHADAARLANRLAQDFASTSNSNPLRVKKLYVLAALEVEKFRKKTIDIQMTTGGRGVTSQQQPHMTMAAATLEGLVQHEEAASLDKSLTNAWHGAEGYHLWLLSQRQMHNNQIAAAMTTTLRLCDYEDVLDAFDIYSLVAITSYFNKCFAQCSKAFIRLERMSETSRREKHKAYSDLAMSIFIDHPPVDPVGGPKIVCPQCKQPTQDWRSRCPSPTCNNPLPFCVASGRSIGEEPRIKCHVCRHLIITSELGPHTRSCPLCHSALDIHRGSHMHHRGSTVMAPNPFFKSIH</sequence>
<dbReference type="EMBL" id="BFEA01000043">
    <property type="protein sequence ID" value="GBG63808.1"/>
    <property type="molecule type" value="Genomic_DNA"/>
</dbReference>
<dbReference type="Pfam" id="PF25768">
    <property type="entry name" value="TPR_IFT121"/>
    <property type="match status" value="1"/>
</dbReference>
<keyword evidence="7" id="KW-0206">Cytoskeleton</keyword>
<feature type="region of interest" description="Disordered" evidence="10">
    <location>
        <begin position="590"/>
        <end position="623"/>
    </location>
</feature>
<evidence type="ECO:0000259" key="13">
    <source>
        <dbReference type="Pfam" id="PF23390"/>
    </source>
</evidence>
<evidence type="ECO:0000256" key="1">
    <source>
        <dbReference type="ARBA" id="ARBA00004120"/>
    </source>
</evidence>
<accession>A0A388K193</accession>
<dbReference type="GO" id="GO:0030991">
    <property type="term" value="C:intraciliary transport particle A"/>
    <property type="evidence" value="ECO:0007669"/>
    <property type="project" value="TreeGrafter"/>
</dbReference>
<dbReference type="PROSITE" id="PS50082">
    <property type="entry name" value="WD_REPEATS_2"/>
    <property type="match status" value="1"/>
</dbReference>
<dbReference type="SMART" id="SM00320">
    <property type="entry name" value="WD40"/>
    <property type="match status" value="4"/>
</dbReference>
<feature type="compositionally biased region" description="Low complexity" evidence="10">
    <location>
        <begin position="218"/>
        <end position="237"/>
    </location>
</feature>
<dbReference type="STRING" id="69332.A0A388K193"/>